<evidence type="ECO:0000313" key="4">
    <source>
        <dbReference type="Proteomes" id="UP000398389"/>
    </source>
</evidence>
<dbReference type="GeneID" id="43585167"/>
<organism evidence="3 4">
    <name type="scientific">Magnusiomyces paraingens</name>
    <dbReference type="NCBI Taxonomy" id="2606893"/>
    <lineage>
        <taxon>Eukaryota</taxon>
        <taxon>Fungi</taxon>
        <taxon>Dikarya</taxon>
        <taxon>Ascomycota</taxon>
        <taxon>Saccharomycotina</taxon>
        <taxon>Dipodascomycetes</taxon>
        <taxon>Dipodascales</taxon>
        <taxon>Dipodascaceae</taxon>
        <taxon>Magnusiomyces</taxon>
    </lineage>
</organism>
<protein>
    <submittedName>
        <fullName evidence="3">Uncharacterized protein</fullName>
    </submittedName>
</protein>
<keyword evidence="4" id="KW-1185">Reference proteome</keyword>
<feature type="region of interest" description="Disordered" evidence="2">
    <location>
        <begin position="30"/>
        <end position="159"/>
    </location>
</feature>
<feature type="region of interest" description="Disordered" evidence="2">
    <location>
        <begin position="186"/>
        <end position="212"/>
    </location>
</feature>
<reference evidence="3 4" key="1">
    <citation type="submission" date="2019-09" db="EMBL/GenBank/DDBJ databases">
        <authorList>
            <person name="Brejova B."/>
        </authorList>
    </citation>
    <scope>NUCLEOTIDE SEQUENCE [LARGE SCALE GENOMIC DNA]</scope>
</reference>
<evidence type="ECO:0000256" key="1">
    <source>
        <dbReference type="SAM" id="Coils"/>
    </source>
</evidence>
<proteinExistence type="predicted"/>
<dbReference type="AlphaFoldDB" id="A0A5E8C5Q1"/>
<keyword evidence="1" id="KW-0175">Coiled coil</keyword>
<evidence type="ECO:0000313" key="3">
    <source>
        <dbReference type="EMBL" id="VVT58732.1"/>
    </source>
</evidence>
<feature type="coiled-coil region" evidence="1">
    <location>
        <begin position="296"/>
        <end position="323"/>
    </location>
</feature>
<gene>
    <name evidence="3" type="ORF">SAPINGB_P006356</name>
</gene>
<dbReference type="RefSeq" id="XP_031856958.1">
    <property type="nucleotide sequence ID" value="XM_032001067.1"/>
</dbReference>
<feature type="compositionally biased region" description="Acidic residues" evidence="2">
    <location>
        <begin position="134"/>
        <end position="148"/>
    </location>
</feature>
<sequence length="324" mass="36191">MKQEILAEFLLAQTGLEDIMPENEFCKIIATGIKPTRKTKKLAGKKRRRPQHQSDNANREKNENENKDEDGDEDEDKILKENIKKHQKKRKKTNDEMVEVGSGSETDREDMTEIETEAEHPDETEDEREHSTESESESESEKSEDDSEDNKFTIRSRKVYRQLLNTDTKRRAETLAAIETFCTAPLVEDPPLPMTSIPVPTKKTKGSLTDPAVTSAASAETLEKAPDIMARALVAVLEQRITELVKDTAERASAAKEIVQDVDSIAASVKRARSNASAQGNPIGSIGSGSRLVNFVNETTEQVRELREELARARNLQNASKSSQ</sequence>
<feature type="compositionally biased region" description="Acidic residues" evidence="2">
    <location>
        <begin position="66"/>
        <end position="76"/>
    </location>
</feature>
<accession>A0A5E8C5Q1</accession>
<feature type="compositionally biased region" description="Basic residues" evidence="2">
    <location>
        <begin position="35"/>
        <end position="51"/>
    </location>
</feature>
<evidence type="ECO:0000256" key="2">
    <source>
        <dbReference type="SAM" id="MobiDB-lite"/>
    </source>
</evidence>
<dbReference type="EMBL" id="CABVLU010000005">
    <property type="protein sequence ID" value="VVT58732.1"/>
    <property type="molecule type" value="Genomic_DNA"/>
</dbReference>
<feature type="compositionally biased region" description="Basic and acidic residues" evidence="2">
    <location>
        <begin position="105"/>
        <end position="133"/>
    </location>
</feature>
<name>A0A5E8C5Q1_9ASCO</name>
<dbReference type="Proteomes" id="UP000398389">
    <property type="component" value="Unassembled WGS sequence"/>
</dbReference>